<feature type="compositionally biased region" description="Basic and acidic residues" evidence="1">
    <location>
        <begin position="105"/>
        <end position="120"/>
    </location>
</feature>
<accession>A0A1S3JXQ5</accession>
<dbReference type="InParanoid" id="A0A1S3JXQ5"/>
<protein>
    <submittedName>
        <fullName evidence="4">Uncharacterized protein LOC106176837</fullName>
    </submittedName>
</protein>
<keyword evidence="3" id="KW-1185">Reference proteome</keyword>
<feature type="compositionally biased region" description="Polar residues" evidence="1">
    <location>
        <begin position="73"/>
        <end position="83"/>
    </location>
</feature>
<dbReference type="KEGG" id="lak:106176837"/>
<name>A0A1S3JXQ5_LINAN</name>
<evidence type="ECO:0000313" key="3">
    <source>
        <dbReference type="Proteomes" id="UP000085678"/>
    </source>
</evidence>
<dbReference type="AlphaFoldDB" id="A0A1S3JXQ5"/>
<feature type="domain" description="C2H2-type" evidence="2">
    <location>
        <begin position="239"/>
        <end position="260"/>
    </location>
</feature>
<dbReference type="OrthoDB" id="6115134at2759"/>
<evidence type="ECO:0000256" key="1">
    <source>
        <dbReference type="SAM" id="MobiDB-lite"/>
    </source>
</evidence>
<sequence>MNNKYPPLEYSGPYPINQLLRAREKLIFHMERNCSSKFQKIKNKLGFGVPYYEKYRNKDPTIHWNLSREESNTMDSKPGSNTNSEKKPGKMETTLSEPMKGKRKHIDDSNHDRSDAEPSTKRHKTDTHVPLQRTISNKLRDGNETRVVNGPVTGSTSINSTENGQIFFCFKCDFCPFSTRHYRQAEAHLKENAHFSASLYKARSLSQSECQEEPVLMFVVKKMAVTNQSARCQTLVAVCPECSSIFEDIFTCSIHYQERHQREVEANNAPQGCYAICRILNVQTLGLKHLQCTKCDNDKIFKNRKKLRQHWKQKGHHPFPPSEKPVLRLFLCPYCNRSTQVFDSCYKHIRVCQFGLRSNSSAHVENDYQEMIVKHILHPENTKTLKLLPSLHEQELKEKPNVCFNSKDLKGGHTTKNCQKVVDTKHCTKKRKKSRYRKRTFNAM</sequence>
<organism evidence="3 4">
    <name type="scientific">Lingula anatina</name>
    <name type="common">Brachiopod</name>
    <name type="synonym">Lingula unguis</name>
    <dbReference type="NCBI Taxonomy" id="7574"/>
    <lineage>
        <taxon>Eukaryota</taxon>
        <taxon>Metazoa</taxon>
        <taxon>Spiralia</taxon>
        <taxon>Lophotrochozoa</taxon>
        <taxon>Brachiopoda</taxon>
        <taxon>Linguliformea</taxon>
        <taxon>Lingulata</taxon>
        <taxon>Lingulida</taxon>
        <taxon>Linguloidea</taxon>
        <taxon>Lingulidae</taxon>
        <taxon>Lingula</taxon>
    </lineage>
</organism>
<evidence type="ECO:0000313" key="4">
    <source>
        <dbReference type="RefSeq" id="XP_013414836.1"/>
    </source>
</evidence>
<dbReference type="Proteomes" id="UP000085678">
    <property type="component" value="Unplaced"/>
</dbReference>
<dbReference type="PROSITE" id="PS00028">
    <property type="entry name" value="ZINC_FINGER_C2H2_1"/>
    <property type="match status" value="1"/>
</dbReference>
<dbReference type="GeneID" id="106176837"/>
<gene>
    <name evidence="4" type="primary">LOC106176837</name>
</gene>
<reference evidence="4" key="1">
    <citation type="submission" date="2025-08" db="UniProtKB">
        <authorList>
            <consortium name="RefSeq"/>
        </authorList>
    </citation>
    <scope>IDENTIFICATION</scope>
    <source>
        <tissue evidence="4">Gonads</tissue>
    </source>
</reference>
<dbReference type="SMART" id="SM00355">
    <property type="entry name" value="ZnF_C2H2"/>
    <property type="match status" value="4"/>
</dbReference>
<evidence type="ECO:0000259" key="2">
    <source>
        <dbReference type="PROSITE" id="PS00028"/>
    </source>
</evidence>
<proteinExistence type="predicted"/>
<dbReference type="RefSeq" id="XP_013414836.1">
    <property type="nucleotide sequence ID" value="XM_013559382.2"/>
</dbReference>
<feature type="region of interest" description="Disordered" evidence="1">
    <location>
        <begin position="63"/>
        <end position="128"/>
    </location>
</feature>
<dbReference type="InterPro" id="IPR013087">
    <property type="entry name" value="Znf_C2H2_type"/>
</dbReference>